<keyword evidence="6" id="KW-1185">Reference proteome</keyword>
<dbReference type="AlphaFoldDB" id="A0A0C4DLC9"/>
<reference evidence="4" key="3">
    <citation type="submission" date="2011-03" db="EMBL/GenBank/DDBJ databases">
        <title>Annotation of Magnaporthe poae ATCC 64411.</title>
        <authorList>
            <person name="Ma L.-J."/>
            <person name="Dead R."/>
            <person name="Young S.K."/>
            <person name="Zeng Q."/>
            <person name="Gargeya S."/>
            <person name="Fitzgerald M."/>
            <person name="Haas B."/>
            <person name="Abouelleil A."/>
            <person name="Alvarado L."/>
            <person name="Arachchi H.M."/>
            <person name="Berlin A."/>
            <person name="Brown A."/>
            <person name="Chapman S.B."/>
            <person name="Chen Z."/>
            <person name="Dunbar C."/>
            <person name="Freedman E."/>
            <person name="Gearin G."/>
            <person name="Gellesch M."/>
            <person name="Goldberg J."/>
            <person name="Griggs A."/>
            <person name="Gujja S."/>
            <person name="Heiman D."/>
            <person name="Howarth C."/>
            <person name="Larson L."/>
            <person name="Lui A."/>
            <person name="MacDonald P.J.P."/>
            <person name="Mehta T."/>
            <person name="Montmayeur A."/>
            <person name="Murphy C."/>
            <person name="Neiman D."/>
            <person name="Pearson M."/>
            <person name="Priest M."/>
            <person name="Roberts A."/>
            <person name="Saif S."/>
            <person name="Shea T."/>
            <person name="Shenoy N."/>
            <person name="Sisk P."/>
            <person name="Stolte C."/>
            <person name="Sykes S."/>
            <person name="Yandava C."/>
            <person name="Wortman J."/>
            <person name="Nusbaum C."/>
            <person name="Birren B."/>
        </authorList>
    </citation>
    <scope>NUCLEOTIDE SEQUENCE</scope>
    <source>
        <strain evidence="4">ATCC 64411</strain>
    </source>
</reference>
<keyword evidence="2" id="KW-0732">Signal</keyword>
<accession>A0A0C4DLC9</accession>
<sequence length="394" mass="42497">MAAFWGVFRASEAAPSRAWPQMRLAGVLALWLLLSPLARANCECGYAASVGNDTEQQVFTDLLETDFTRVSDMSLNTDWARQAFNLTNERARGRHGEMFTVSNARSNPDRDRVGRSGIGLNSEPAGLELVVGSNKMDGMVPVAEVDSARMDLLWGTFRVGMKLSGVPGTCAAFFWYHNDTQEIDIEFLTREFNASNGTFPVNLVLQSRAAAEAGYNAQATGNFRKVNLSFDPTKDFHEYRIDFLAGKVVFYADGKVLAEMGGAAVPTQGGHLILQHWSNGNPLWSGGPPPRDAVLTVSYVRAYFNSSTAARQRDWASRCRDPGAPGAVCQIPSIPNVRNPPFFSAMSNMTNNQTVSSDPGPGSKPAGESGSSTRLASGVSLVVVVAMAMVVLGL</sequence>
<dbReference type="SUPFAM" id="SSF49899">
    <property type="entry name" value="Concanavalin A-like lectins/glucanases"/>
    <property type="match status" value="1"/>
</dbReference>
<reference evidence="6" key="1">
    <citation type="submission" date="2010-05" db="EMBL/GenBank/DDBJ databases">
        <title>The genome sequence of Magnaporthe poae strain ATCC 64411.</title>
        <authorList>
            <person name="Ma L.-J."/>
            <person name="Dead R."/>
            <person name="Young S."/>
            <person name="Zeng Q."/>
            <person name="Koehrsen M."/>
            <person name="Alvarado L."/>
            <person name="Berlin A."/>
            <person name="Chapman S.B."/>
            <person name="Chen Z."/>
            <person name="Freedman E."/>
            <person name="Gellesch M."/>
            <person name="Goldberg J."/>
            <person name="Griggs A."/>
            <person name="Gujja S."/>
            <person name="Heilman E.R."/>
            <person name="Heiman D."/>
            <person name="Hepburn T."/>
            <person name="Howarth C."/>
            <person name="Jen D."/>
            <person name="Larson L."/>
            <person name="Mehta T."/>
            <person name="Neiman D."/>
            <person name="Pearson M."/>
            <person name="Roberts A."/>
            <person name="Saif S."/>
            <person name="Shea T."/>
            <person name="Shenoy N."/>
            <person name="Sisk P."/>
            <person name="Stolte C."/>
            <person name="Sykes S."/>
            <person name="Walk T."/>
            <person name="White J."/>
            <person name="Yandava C."/>
            <person name="Haas B."/>
            <person name="Nusbaum C."/>
            <person name="Birren B."/>
        </authorList>
    </citation>
    <scope>NUCLEOTIDE SEQUENCE [LARGE SCALE GENOMIC DNA]</scope>
    <source>
        <strain evidence="6">ATCC 64411 / 73-15</strain>
    </source>
</reference>
<dbReference type="EnsemblFungi" id="MAPG_00571T0">
    <property type="protein sequence ID" value="MAPG_00571T0"/>
    <property type="gene ID" value="MAPG_00571"/>
</dbReference>
<feature type="signal peptide" evidence="2">
    <location>
        <begin position="1"/>
        <end position="40"/>
    </location>
</feature>
<feature type="region of interest" description="Disordered" evidence="1">
    <location>
        <begin position="348"/>
        <end position="373"/>
    </location>
</feature>
<dbReference type="eggNOG" id="ENOG502QWBR">
    <property type="taxonomic scope" value="Eukaryota"/>
</dbReference>
<dbReference type="GO" id="GO:0004553">
    <property type="term" value="F:hydrolase activity, hydrolyzing O-glycosyl compounds"/>
    <property type="evidence" value="ECO:0007669"/>
    <property type="project" value="InterPro"/>
</dbReference>
<feature type="domain" description="GH16" evidence="3">
    <location>
        <begin position="65"/>
        <end position="308"/>
    </location>
</feature>
<dbReference type="GO" id="GO:0005975">
    <property type="term" value="P:carbohydrate metabolic process"/>
    <property type="evidence" value="ECO:0007669"/>
    <property type="project" value="InterPro"/>
</dbReference>
<dbReference type="CDD" id="cd00413">
    <property type="entry name" value="Glyco_hydrolase_16"/>
    <property type="match status" value="1"/>
</dbReference>
<dbReference type="STRING" id="644358.A0A0C4DLC9"/>
<dbReference type="PROSITE" id="PS51762">
    <property type="entry name" value="GH16_2"/>
    <property type="match status" value="1"/>
</dbReference>
<evidence type="ECO:0000313" key="6">
    <source>
        <dbReference type="Proteomes" id="UP000011715"/>
    </source>
</evidence>
<dbReference type="OMA" id="FFYHNNS"/>
<dbReference type="Gene3D" id="2.60.120.200">
    <property type="match status" value="1"/>
</dbReference>
<dbReference type="InterPro" id="IPR000757">
    <property type="entry name" value="Beta-glucanase-like"/>
</dbReference>
<dbReference type="PANTHER" id="PTHR38121">
    <property type="entry name" value="GH16 DOMAIN-CONTAINING PROTEIN"/>
    <property type="match status" value="1"/>
</dbReference>
<evidence type="ECO:0000313" key="5">
    <source>
        <dbReference type="EnsemblFungi" id="MAPG_00571T0"/>
    </source>
</evidence>
<dbReference type="InterPro" id="IPR013320">
    <property type="entry name" value="ConA-like_dom_sf"/>
</dbReference>
<protein>
    <recommendedName>
        <fullName evidence="3">GH16 domain-containing protein</fullName>
    </recommendedName>
</protein>
<dbReference type="EMBL" id="ADBL01000138">
    <property type="status" value="NOT_ANNOTATED_CDS"/>
    <property type="molecule type" value="Genomic_DNA"/>
</dbReference>
<feature type="compositionally biased region" description="Polar residues" evidence="1">
    <location>
        <begin position="348"/>
        <end position="357"/>
    </location>
</feature>
<dbReference type="Pfam" id="PF00722">
    <property type="entry name" value="Glyco_hydro_16"/>
    <property type="match status" value="1"/>
</dbReference>
<dbReference type="PANTHER" id="PTHR38121:SF5">
    <property type="entry name" value="GH16 DOMAIN-CONTAINING PROTEIN"/>
    <property type="match status" value="1"/>
</dbReference>
<proteinExistence type="predicted"/>
<evidence type="ECO:0000313" key="4">
    <source>
        <dbReference type="EMBL" id="KLU81482.1"/>
    </source>
</evidence>
<name>A0A0C4DLC9_MAGP6</name>
<evidence type="ECO:0000256" key="2">
    <source>
        <dbReference type="SAM" id="SignalP"/>
    </source>
</evidence>
<evidence type="ECO:0000259" key="3">
    <source>
        <dbReference type="PROSITE" id="PS51762"/>
    </source>
</evidence>
<reference evidence="4" key="2">
    <citation type="submission" date="2010-05" db="EMBL/GenBank/DDBJ databases">
        <title>The Genome Sequence of Magnaporthe poae strain ATCC 64411.</title>
        <authorList>
            <consortium name="The Broad Institute Genome Sequencing Platform"/>
            <consortium name="Broad Institute Genome Sequencing Center for Infectious Disease"/>
            <person name="Ma L.-J."/>
            <person name="Dead R."/>
            <person name="Young S."/>
            <person name="Zeng Q."/>
            <person name="Koehrsen M."/>
            <person name="Alvarado L."/>
            <person name="Berlin A."/>
            <person name="Chapman S.B."/>
            <person name="Chen Z."/>
            <person name="Freedman E."/>
            <person name="Gellesch M."/>
            <person name="Goldberg J."/>
            <person name="Griggs A."/>
            <person name="Gujja S."/>
            <person name="Heilman E.R."/>
            <person name="Heiman D."/>
            <person name="Hepburn T."/>
            <person name="Howarth C."/>
            <person name="Jen D."/>
            <person name="Larson L."/>
            <person name="Mehta T."/>
            <person name="Neiman D."/>
            <person name="Pearson M."/>
            <person name="Roberts A."/>
            <person name="Saif S."/>
            <person name="Shea T."/>
            <person name="Shenoy N."/>
            <person name="Sisk P."/>
            <person name="Stolte C."/>
            <person name="Sykes S."/>
            <person name="Walk T."/>
            <person name="White J."/>
            <person name="Yandava C."/>
            <person name="Haas B."/>
            <person name="Nusbaum C."/>
            <person name="Birren B."/>
        </authorList>
    </citation>
    <scope>NUCLEOTIDE SEQUENCE</scope>
    <source>
        <strain evidence="4">ATCC 64411</strain>
    </source>
</reference>
<dbReference type="OrthoDB" id="25131at2759"/>
<dbReference type="VEuPathDB" id="FungiDB:MAPG_00571"/>
<organism evidence="5 6">
    <name type="scientific">Magnaporthiopsis poae (strain ATCC 64411 / 73-15)</name>
    <name type="common">Kentucky bluegrass fungus</name>
    <name type="synonym">Magnaporthe poae</name>
    <dbReference type="NCBI Taxonomy" id="644358"/>
    <lineage>
        <taxon>Eukaryota</taxon>
        <taxon>Fungi</taxon>
        <taxon>Dikarya</taxon>
        <taxon>Ascomycota</taxon>
        <taxon>Pezizomycotina</taxon>
        <taxon>Sordariomycetes</taxon>
        <taxon>Sordariomycetidae</taxon>
        <taxon>Magnaporthales</taxon>
        <taxon>Magnaporthaceae</taxon>
        <taxon>Magnaporthiopsis</taxon>
    </lineage>
</organism>
<reference evidence="5" key="4">
    <citation type="journal article" date="2015" name="G3 (Bethesda)">
        <title>Genome sequences of three phytopathogenic species of the Magnaporthaceae family of fungi.</title>
        <authorList>
            <person name="Okagaki L.H."/>
            <person name="Nunes C.C."/>
            <person name="Sailsbery J."/>
            <person name="Clay B."/>
            <person name="Brown D."/>
            <person name="John T."/>
            <person name="Oh Y."/>
            <person name="Young N."/>
            <person name="Fitzgerald M."/>
            <person name="Haas B.J."/>
            <person name="Zeng Q."/>
            <person name="Young S."/>
            <person name="Adiconis X."/>
            <person name="Fan L."/>
            <person name="Levin J.Z."/>
            <person name="Mitchell T.K."/>
            <person name="Okubara P.A."/>
            <person name="Farman M.L."/>
            <person name="Kohn L.M."/>
            <person name="Birren B."/>
            <person name="Ma L.-J."/>
            <person name="Dean R.A."/>
        </authorList>
    </citation>
    <scope>NUCLEOTIDE SEQUENCE</scope>
    <source>
        <strain evidence="5">ATCC 64411 / 73-15</strain>
    </source>
</reference>
<feature type="chain" id="PRO_5009385176" description="GH16 domain-containing protein" evidence="2">
    <location>
        <begin position="41"/>
        <end position="394"/>
    </location>
</feature>
<dbReference type="Proteomes" id="UP000011715">
    <property type="component" value="Unassembled WGS sequence"/>
</dbReference>
<evidence type="ECO:0000256" key="1">
    <source>
        <dbReference type="SAM" id="MobiDB-lite"/>
    </source>
</evidence>
<gene>
    <name evidence="4" type="ORF">MAPG_00571</name>
</gene>
<dbReference type="EMBL" id="GL876966">
    <property type="protein sequence ID" value="KLU81482.1"/>
    <property type="molecule type" value="Genomic_DNA"/>
</dbReference>
<reference evidence="5" key="5">
    <citation type="submission" date="2015-06" db="UniProtKB">
        <authorList>
            <consortium name="EnsemblFungi"/>
        </authorList>
    </citation>
    <scope>IDENTIFICATION</scope>
    <source>
        <strain evidence="5">ATCC 64411</strain>
    </source>
</reference>